<proteinExistence type="predicted"/>
<dbReference type="Proteomes" id="UP000591131">
    <property type="component" value="Unassembled WGS sequence"/>
</dbReference>
<evidence type="ECO:0000313" key="3">
    <source>
        <dbReference type="Proteomes" id="UP000591131"/>
    </source>
</evidence>
<comment type="caution">
    <text evidence="2">The sequence shown here is derived from an EMBL/GenBank/DDBJ whole genome shotgun (WGS) entry which is preliminary data.</text>
</comment>
<organism evidence="2 3">
    <name type="scientific">Perkinsus chesapeaki</name>
    <name type="common">Clam parasite</name>
    <name type="synonym">Perkinsus andrewsi</name>
    <dbReference type="NCBI Taxonomy" id="330153"/>
    <lineage>
        <taxon>Eukaryota</taxon>
        <taxon>Sar</taxon>
        <taxon>Alveolata</taxon>
        <taxon>Perkinsozoa</taxon>
        <taxon>Perkinsea</taxon>
        <taxon>Perkinsida</taxon>
        <taxon>Perkinsidae</taxon>
        <taxon>Perkinsus</taxon>
    </lineage>
</organism>
<dbReference type="OrthoDB" id="10635300at2759"/>
<evidence type="ECO:0000313" key="2">
    <source>
        <dbReference type="EMBL" id="KAF4652094.1"/>
    </source>
</evidence>
<protein>
    <submittedName>
        <fullName evidence="2">Uncharacterized protein</fullName>
    </submittedName>
</protein>
<name>A0A7J6KYW8_PERCH</name>
<feature type="region of interest" description="Disordered" evidence="1">
    <location>
        <begin position="25"/>
        <end position="45"/>
    </location>
</feature>
<reference evidence="2 3" key="1">
    <citation type="submission" date="2020-04" db="EMBL/GenBank/DDBJ databases">
        <title>Perkinsus chesapeaki whole genome sequence.</title>
        <authorList>
            <person name="Bogema D.R."/>
        </authorList>
    </citation>
    <scope>NUCLEOTIDE SEQUENCE [LARGE SCALE GENOMIC DNA]</scope>
    <source>
        <strain evidence="2">ATCC PRA-425</strain>
    </source>
</reference>
<keyword evidence="3" id="KW-1185">Reference proteome</keyword>
<dbReference type="EMBL" id="JAAPAO010000964">
    <property type="protein sequence ID" value="KAF4652094.1"/>
    <property type="molecule type" value="Genomic_DNA"/>
</dbReference>
<accession>A0A7J6KYW8</accession>
<evidence type="ECO:0000256" key="1">
    <source>
        <dbReference type="SAM" id="MobiDB-lite"/>
    </source>
</evidence>
<sequence>MSGIRVVNSVTELYNYGIPVKAPMDSTSSKVKRANAPDSGYPNAPSETVILEDDLEGERVGDITIPPLKRVRFAVEPMPIYEMEGLILQVATKPSFYVPVFAQHWDVDELLTNQDLYDTIACTRPGVSRPSKLEADRIGNCYTSPLKGRFGGLEAIVCVVVEDVKNRVFFLWRMPLLRAVDGPLSSLIASFFIKECRLHASVIGIVMDNRKTSVDALETIRQSSLTEVPDAEGKAESPDKSIKSAYLQTGCFYYKLGEMLICLLRCKSTSQGDGEFSDVTSLYQELLLLLAHQELSPTLSLKRALHGVDLPELEESDPPYAVVCFEELLSQWKKLQRLISDIRVDYMDGLSSDVKASVSECGKLLEDQKLMSRTTLAVEVLKPIAELAYTVDQMVLMEAVNKAGIVVDGLMGKLRNSSHCPESTVGLIPEMKERMFGEHEICGFFLPKKWQDDVTWQTEQILKTDAILKKYETQLGISAEASSMELIDYFRKNGEDDLGFISLIYSLQAYINKLLTGSVTAASYWELFRGNSTLADYLYKAATIKPCMLQGDRMLADIWKKWSSGYTDHNALHDAFKAQWALRERRLATRKVVSLSAASYGSPVLGSEYRGWSYYLSSMTSDNLAGKPTTPFTDELPNHATSSVVTTIAESVDENIGQNHFPVHTDALLASSEPPEDCESSPVGHLARGVTHRFFEMFKEVECSHICLGKWYKGCLMANSRKKSGNTEYHILYDKEESPEAAQLSESMSISTLKLLVRKEKLIIPVLASYVAEMCDNDGD</sequence>
<dbReference type="AlphaFoldDB" id="A0A7J6KYW8"/>
<gene>
    <name evidence="2" type="ORF">FOL47_011266</name>
</gene>